<dbReference type="AlphaFoldDB" id="A0A845UXD3"/>
<proteinExistence type="predicted"/>
<comment type="caution">
    <text evidence="3">The sequence shown here is derived from an EMBL/GenBank/DDBJ whole genome shotgun (WGS) entry which is preliminary data.</text>
</comment>
<keyword evidence="4" id="KW-1185">Reference proteome</keyword>
<name>A0A845UXD3_9GAMM</name>
<dbReference type="InterPro" id="IPR007730">
    <property type="entry name" value="SPOR-like_dom"/>
</dbReference>
<sequence length="221" mass="24839">MSVAVWRWLVAVLVIANTFALVIYLRGDVRPDPPAPAVPALPAEWPRLVMAAEAPETADDSGSEEECFSIGPLPSLLAQQRAEDRLRLVADRIRTRQTVSERDRGWWVYLAAGSRGRALDLTRQLAESGLEDFFVVTRGDMENVVSVGLFENIDNARARQRQVREAGFNAQMEIRRESTPQFWVDYEVDPELEAPWRFVIEASPNAQHRAIPCFGDGEAFS</sequence>
<dbReference type="InterPro" id="IPR036680">
    <property type="entry name" value="SPOR-like_sf"/>
</dbReference>
<dbReference type="Pfam" id="PF05036">
    <property type="entry name" value="SPOR"/>
    <property type="match status" value="1"/>
</dbReference>
<keyword evidence="1" id="KW-0812">Transmembrane</keyword>
<evidence type="ECO:0000313" key="4">
    <source>
        <dbReference type="Proteomes" id="UP000484885"/>
    </source>
</evidence>
<dbReference type="RefSeq" id="WP_164210306.1">
    <property type="nucleotide sequence ID" value="NZ_JAAGSC010000033.1"/>
</dbReference>
<dbReference type="Proteomes" id="UP000484885">
    <property type="component" value="Unassembled WGS sequence"/>
</dbReference>
<organism evidence="3 4">
    <name type="scientific">Wenzhouxiangella limi</name>
    <dbReference type="NCBI Taxonomy" id="2707351"/>
    <lineage>
        <taxon>Bacteria</taxon>
        <taxon>Pseudomonadati</taxon>
        <taxon>Pseudomonadota</taxon>
        <taxon>Gammaproteobacteria</taxon>
        <taxon>Chromatiales</taxon>
        <taxon>Wenzhouxiangellaceae</taxon>
        <taxon>Wenzhouxiangella</taxon>
    </lineage>
</organism>
<feature type="transmembrane region" description="Helical" evidence="1">
    <location>
        <begin position="6"/>
        <end position="25"/>
    </location>
</feature>
<keyword evidence="1" id="KW-1133">Transmembrane helix</keyword>
<gene>
    <name evidence="3" type="ORF">G3I74_04025</name>
</gene>
<dbReference type="GO" id="GO:0042834">
    <property type="term" value="F:peptidoglycan binding"/>
    <property type="evidence" value="ECO:0007669"/>
    <property type="project" value="InterPro"/>
</dbReference>
<feature type="domain" description="SPOR" evidence="2">
    <location>
        <begin position="104"/>
        <end position="170"/>
    </location>
</feature>
<keyword evidence="1" id="KW-0472">Membrane</keyword>
<evidence type="ECO:0000313" key="3">
    <source>
        <dbReference type="EMBL" id="NDY94892.1"/>
    </source>
</evidence>
<accession>A0A845UXD3</accession>
<reference evidence="3 4" key="1">
    <citation type="submission" date="2020-02" db="EMBL/GenBank/DDBJ databases">
        <authorList>
            <person name="Zhang X.-Y."/>
        </authorList>
    </citation>
    <scope>NUCLEOTIDE SEQUENCE [LARGE SCALE GENOMIC DNA]</scope>
    <source>
        <strain evidence="3 4">C33</strain>
    </source>
</reference>
<dbReference type="SUPFAM" id="SSF110997">
    <property type="entry name" value="Sporulation related repeat"/>
    <property type="match status" value="1"/>
</dbReference>
<evidence type="ECO:0000256" key="1">
    <source>
        <dbReference type="SAM" id="Phobius"/>
    </source>
</evidence>
<protein>
    <submittedName>
        <fullName evidence="3">SPOR domain-containing protein</fullName>
    </submittedName>
</protein>
<dbReference type="EMBL" id="JAAGSC010000033">
    <property type="protein sequence ID" value="NDY94892.1"/>
    <property type="molecule type" value="Genomic_DNA"/>
</dbReference>
<evidence type="ECO:0000259" key="2">
    <source>
        <dbReference type="Pfam" id="PF05036"/>
    </source>
</evidence>